<keyword evidence="2 5" id="KW-0808">Transferase</keyword>
<dbReference type="EMBL" id="JAAGWK010000020">
    <property type="protein sequence ID" value="NEL55055.1"/>
    <property type="molecule type" value="Genomic_DNA"/>
</dbReference>
<feature type="transmembrane region" description="Helical" evidence="3">
    <location>
        <begin position="98"/>
        <end position="119"/>
    </location>
</feature>
<organism evidence="5 6">
    <name type="scientific">Goekera deserti</name>
    <dbReference type="NCBI Taxonomy" id="2497753"/>
    <lineage>
        <taxon>Bacteria</taxon>
        <taxon>Bacillati</taxon>
        <taxon>Actinomycetota</taxon>
        <taxon>Actinomycetes</taxon>
        <taxon>Geodermatophilales</taxon>
        <taxon>Geodermatophilaceae</taxon>
        <taxon>Goekera</taxon>
    </lineage>
</organism>
<evidence type="ECO:0000256" key="1">
    <source>
        <dbReference type="ARBA" id="ARBA00022676"/>
    </source>
</evidence>
<feature type="domain" description="Glycosyltransferase subfamily 4-like N-terminal" evidence="4">
    <location>
        <begin position="8"/>
        <end position="190"/>
    </location>
</feature>
<dbReference type="PANTHER" id="PTHR45947:SF3">
    <property type="entry name" value="SULFOQUINOVOSYL TRANSFERASE SQD2"/>
    <property type="match status" value="1"/>
</dbReference>
<evidence type="ECO:0000259" key="4">
    <source>
        <dbReference type="Pfam" id="PF13579"/>
    </source>
</evidence>
<keyword evidence="3" id="KW-0472">Membrane</keyword>
<reference evidence="5 6" key="1">
    <citation type="submission" date="2020-02" db="EMBL/GenBank/DDBJ databases">
        <title>The whole genome sequence of CPCC 205119.</title>
        <authorList>
            <person name="Jiang Z."/>
        </authorList>
    </citation>
    <scope>NUCLEOTIDE SEQUENCE [LARGE SCALE GENOMIC DNA]</scope>
    <source>
        <strain evidence="5 6">CPCC 205119</strain>
    </source>
</reference>
<dbReference type="GO" id="GO:0016758">
    <property type="term" value="F:hexosyltransferase activity"/>
    <property type="evidence" value="ECO:0007669"/>
    <property type="project" value="TreeGrafter"/>
</dbReference>
<evidence type="ECO:0000256" key="2">
    <source>
        <dbReference type="ARBA" id="ARBA00022679"/>
    </source>
</evidence>
<name>A0A7K3WEY4_9ACTN</name>
<evidence type="ECO:0000256" key="3">
    <source>
        <dbReference type="SAM" id="Phobius"/>
    </source>
</evidence>
<keyword evidence="3" id="KW-0812">Transmembrane</keyword>
<protein>
    <submittedName>
        <fullName evidence="5">Glycosyltransferase family 4 protein</fullName>
    </submittedName>
</protein>
<dbReference type="Proteomes" id="UP000470470">
    <property type="component" value="Unassembled WGS sequence"/>
</dbReference>
<dbReference type="SUPFAM" id="SSF53756">
    <property type="entry name" value="UDP-Glycosyltransferase/glycogen phosphorylase"/>
    <property type="match status" value="1"/>
</dbReference>
<dbReference type="AlphaFoldDB" id="A0A7K3WEY4"/>
<accession>A0A7K3WEY4</accession>
<dbReference type="CDD" id="cd03794">
    <property type="entry name" value="GT4_WbuB-like"/>
    <property type="match status" value="1"/>
</dbReference>
<dbReference type="GO" id="GO:1901137">
    <property type="term" value="P:carbohydrate derivative biosynthetic process"/>
    <property type="evidence" value="ECO:0007669"/>
    <property type="project" value="UniProtKB-ARBA"/>
</dbReference>
<keyword evidence="6" id="KW-1185">Reference proteome</keyword>
<dbReference type="Pfam" id="PF13692">
    <property type="entry name" value="Glyco_trans_1_4"/>
    <property type="match status" value="1"/>
</dbReference>
<comment type="caution">
    <text evidence="5">The sequence shown here is derived from an EMBL/GenBank/DDBJ whole genome shotgun (WGS) entry which is preliminary data.</text>
</comment>
<keyword evidence="3" id="KW-1133">Transmembrane helix</keyword>
<proteinExistence type="predicted"/>
<gene>
    <name evidence="5" type="ORF">G1H19_13730</name>
</gene>
<dbReference type="InterPro" id="IPR028098">
    <property type="entry name" value="Glyco_trans_4-like_N"/>
</dbReference>
<dbReference type="PANTHER" id="PTHR45947">
    <property type="entry name" value="SULFOQUINOVOSYL TRANSFERASE SQD2"/>
    <property type="match status" value="1"/>
</dbReference>
<sequence length="430" mass="45756">MNFAPETTGIAPYTTGFARHLALGGMQVTAVTGHPHYPEWAVHPGYEDARAPEVDEGVEVVRVQHPVPGNPTGLARIWMEIVFSVRAGLRLLRLRPSAVVVVSPALLSIVPAVVLAFFLRFRVGVIVQDLYGAALAETGLAGGRLARATARLERALLRQVHSVAVIHDVFRASLVAQGIPTNRITVMPNWTHVTMPSTTDREAVRRNLGWGPDEVIALHAGNMGVKQGLEGLIDVARLATERGSAVRVVLLGTGSQAAHLATYAEGVGRVTFMQPLPNGMFEAALAAADCLLLHEKPGVLEMSVPSKLTTYFAAGRPVVAATDARSGAAALVTASKAGKRVASGDPGALLDAVEWLVSEPRRAAVMGGNGRRYAAEHLTEFSAMERHQAWVLDLAGEAIAARISPNEVMDTCHLGDQAPRLDAVTRQVAR</sequence>
<dbReference type="InterPro" id="IPR050194">
    <property type="entry name" value="Glycosyltransferase_grp1"/>
</dbReference>
<dbReference type="Pfam" id="PF13579">
    <property type="entry name" value="Glyco_trans_4_4"/>
    <property type="match status" value="1"/>
</dbReference>
<evidence type="ECO:0000313" key="5">
    <source>
        <dbReference type="EMBL" id="NEL55055.1"/>
    </source>
</evidence>
<dbReference type="RefSeq" id="WP_162392903.1">
    <property type="nucleotide sequence ID" value="NZ_JAABOZ010000003.1"/>
</dbReference>
<evidence type="ECO:0000313" key="6">
    <source>
        <dbReference type="Proteomes" id="UP000470470"/>
    </source>
</evidence>
<dbReference type="Gene3D" id="3.40.50.2000">
    <property type="entry name" value="Glycogen Phosphorylase B"/>
    <property type="match status" value="2"/>
</dbReference>
<keyword evidence="1" id="KW-0328">Glycosyltransferase</keyword>